<dbReference type="Proteomes" id="UP000256817">
    <property type="component" value="Unassembled WGS sequence"/>
</dbReference>
<evidence type="ECO:0000313" key="1">
    <source>
        <dbReference type="EMBL" id="RRO06976.1"/>
    </source>
</evidence>
<accession>A0A3R8UZL3</accession>
<organism evidence="1 2">
    <name type="scientific">Pectobacterium aquaticum</name>
    <dbReference type="NCBI Taxonomy" id="2204145"/>
    <lineage>
        <taxon>Bacteria</taxon>
        <taxon>Pseudomonadati</taxon>
        <taxon>Pseudomonadota</taxon>
        <taxon>Gammaproteobacteria</taxon>
        <taxon>Enterobacterales</taxon>
        <taxon>Pectobacteriaceae</taxon>
        <taxon>Pectobacterium</taxon>
    </lineage>
</organism>
<name>A0A3R8UZL3_9GAMM</name>
<protein>
    <submittedName>
        <fullName evidence="1">Uncharacterized protein</fullName>
    </submittedName>
</protein>
<keyword evidence="2" id="KW-1185">Reference proteome</keyword>
<evidence type="ECO:0000313" key="2">
    <source>
        <dbReference type="Proteomes" id="UP000256817"/>
    </source>
</evidence>
<reference evidence="1" key="1">
    <citation type="submission" date="2018-11" db="EMBL/GenBank/DDBJ databases">
        <title>Draft genome sequences of proposed Pectobacterium aquaticum sp. nov. isolated in France from fresh water.</title>
        <authorList>
            <person name="Pedron J."/>
            <person name="Barny M.A."/>
        </authorList>
    </citation>
    <scope>NUCLEOTIDE SEQUENCE [LARGE SCALE GENOMIC DNA]</scope>
    <source>
        <strain evidence="1">A35-S23-M15</strain>
    </source>
</reference>
<proteinExistence type="predicted"/>
<comment type="caution">
    <text evidence="1">The sequence shown here is derived from an EMBL/GenBank/DDBJ whole genome shotgun (WGS) entry which is preliminary data.</text>
</comment>
<sequence>MNFRNITPDRIRYSHTALHDMAVLGVDVAYLKSAPEDFKPQSNHKYAWLQKGVWLVGTYIKEHNGDYSFFAEYAEEATLCVMTNLGRAICIAHKTEENYQSDDELLKRELEQVEDENIYQMMFRELKELASK</sequence>
<gene>
    <name evidence="1" type="ORF">DMB85_015125</name>
</gene>
<dbReference type="EMBL" id="QHJW02000037">
    <property type="protein sequence ID" value="RRO06976.1"/>
    <property type="molecule type" value="Genomic_DNA"/>
</dbReference>
<dbReference type="RefSeq" id="WP_005974908.1">
    <property type="nucleotide sequence ID" value="NZ_QHJW02000037.1"/>
</dbReference>